<dbReference type="GO" id="GO:0003723">
    <property type="term" value="F:RNA binding"/>
    <property type="evidence" value="ECO:0007669"/>
    <property type="project" value="UniProtKB-KW"/>
</dbReference>
<keyword evidence="4" id="KW-0255">Endonuclease</keyword>
<sequence>MTPSGNQWLFSLTVFLQGNTGCSFSRDIQEAVPKQCVKGQCSTNPPWQPNSFSTVLIHQDLYFPFIHHGKIIQHSSFPNLARYTLHQTINTASSIQYRITASLKDLYIDAACSQGLGAALQQRQIVDGEPREGVICYISRQLKDSEARYEATQTEFLFLVWASEKLHYYLEGAVFEVYTDCTAFKSLLNMKATNRHLLRWQIAIQEYRGNMIIIYKEVKSHTNADGLSRWPLDNVKSNPAYDPEVGAQLPIHCMEIDRKNNFRFSEWAPESGTPDSGNTNSEVTETPILGISLSELHTEFFNAVMKTYAKHKQCGILLQLLQQKYRSPELESQLEEPCALTIIDRDHISLILQECHDCPYIGHISEDRTKERVASTAWWPRWEQVLSEYINTFEIFQKANRKHGKKYGLLQHIEEPKHSWETINMDWVTGVVPGRKENFNSCLIIVDRFSKSMRFLTCHKEDTAMDTALLFWNNIIFICGVPKIIISDRHPKFTSEFWTNLYDILGTKLAFSTAYCPQTDALAERMIQTMEDIFRRHSTTGKTPALVEKGWNLLLPVDHLKKDLLTIHPTAKDFHEMWKRSCGTATKFIAEAKEYNKQRWDKSHMKPDFKEGDQVLVSILNFNNLKGPKEMRDSFVGPFTIIELIAKNSVEVKLTEEFDRKHSVFPVSLVKPYLQTEEDKFPSIKNPTPPEIVEVGDSPGPVKRIVKASKIRLNGKDQRQYLVRFKNQTADKDKWVVEDSIPDGNLHLRRFRASKRTENSHQ</sequence>
<dbReference type="InterPro" id="IPR036397">
    <property type="entry name" value="RNaseH_sf"/>
</dbReference>
<proteinExistence type="predicted"/>
<organism evidence="9 10">
    <name type="scientific">Austropuccinia psidii MF-1</name>
    <dbReference type="NCBI Taxonomy" id="1389203"/>
    <lineage>
        <taxon>Eukaryota</taxon>
        <taxon>Fungi</taxon>
        <taxon>Dikarya</taxon>
        <taxon>Basidiomycota</taxon>
        <taxon>Pucciniomycotina</taxon>
        <taxon>Pucciniomycetes</taxon>
        <taxon>Pucciniales</taxon>
        <taxon>Sphaerophragmiaceae</taxon>
        <taxon>Austropuccinia</taxon>
    </lineage>
</organism>
<dbReference type="InterPro" id="IPR016197">
    <property type="entry name" value="Chromo-like_dom_sf"/>
</dbReference>
<keyword evidence="2" id="KW-0548">Nucleotidyltransferase</keyword>
<name>A0A9Q3BWQ6_9BASI</name>
<dbReference type="InterPro" id="IPR050951">
    <property type="entry name" value="Retrovirus_Pol_polyprotein"/>
</dbReference>
<reference evidence="9" key="1">
    <citation type="submission" date="2021-03" db="EMBL/GenBank/DDBJ databases">
        <title>Draft genome sequence of rust myrtle Austropuccinia psidii MF-1, a brazilian biotype.</title>
        <authorList>
            <person name="Quecine M.C."/>
            <person name="Pachon D.M.R."/>
            <person name="Bonatelli M.L."/>
            <person name="Correr F.H."/>
            <person name="Franceschini L.M."/>
            <person name="Leite T.F."/>
            <person name="Margarido G.R.A."/>
            <person name="Almeida C.A."/>
            <person name="Ferrarezi J.A."/>
            <person name="Labate C.A."/>
        </authorList>
    </citation>
    <scope>NUCLEOTIDE SEQUENCE</scope>
    <source>
        <strain evidence="9">MF-1</strain>
    </source>
</reference>
<dbReference type="GO" id="GO:0016787">
    <property type="term" value="F:hydrolase activity"/>
    <property type="evidence" value="ECO:0007669"/>
    <property type="project" value="UniProtKB-KW"/>
</dbReference>
<dbReference type="Proteomes" id="UP000765509">
    <property type="component" value="Unassembled WGS sequence"/>
</dbReference>
<protein>
    <recommendedName>
        <fullName evidence="8">Integrase catalytic domain-containing protein</fullName>
    </recommendedName>
</protein>
<evidence type="ECO:0000256" key="2">
    <source>
        <dbReference type="ARBA" id="ARBA00022695"/>
    </source>
</evidence>
<evidence type="ECO:0000259" key="8">
    <source>
        <dbReference type="PROSITE" id="PS50994"/>
    </source>
</evidence>
<dbReference type="PANTHER" id="PTHR37984:SF5">
    <property type="entry name" value="PROTEIN NYNRIN-LIKE"/>
    <property type="match status" value="1"/>
</dbReference>
<evidence type="ECO:0000256" key="1">
    <source>
        <dbReference type="ARBA" id="ARBA00022679"/>
    </source>
</evidence>
<dbReference type="SUPFAM" id="SSF56672">
    <property type="entry name" value="DNA/RNA polymerases"/>
    <property type="match status" value="1"/>
</dbReference>
<accession>A0A9Q3BWQ6</accession>
<keyword evidence="7" id="KW-0695">RNA-directed DNA polymerase</keyword>
<comment type="caution">
    <text evidence="9">The sequence shown here is derived from an EMBL/GenBank/DDBJ whole genome shotgun (WGS) entry which is preliminary data.</text>
</comment>
<evidence type="ECO:0000256" key="7">
    <source>
        <dbReference type="ARBA" id="ARBA00022918"/>
    </source>
</evidence>
<dbReference type="GO" id="GO:0004519">
    <property type="term" value="F:endonuclease activity"/>
    <property type="evidence" value="ECO:0007669"/>
    <property type="project" value="UniProtKB-KW"/>
</dbReference>
<evidence type="ECO:0000256" key="4">
    <source>
        <dbReference type="ARBA" id="ARBA00022759"/>
    </source>
</evidence>
<dbReference type="SUPFAM" id="SSF54160">
    <property type="entry name" value="Chromo domain-like"/>
    <property type="match status" value="1"/>
</dbReference>
<dbReference type="GO" id="GO:0015074">
    <property type="term" value="P:DNA integration"/>
    <property type="evidence" value="ECO:0007669"/>
    <property type="project" value="InterPro"/>
</dbReference>
<dbReference type="Pfam" id="PF17921">
    <property type="entry name" value="Integrase_H2C2"/>
    <property type="match status" value="1"/>
</dbReference>
<dbReference type="PROSITE" id="PS50994">
    <property type="entry name" value="INTEGRASE"/>
    <property type="match status" value="1"/>
</dbReference>
<evidence type="ECO:0000256" key="3">
    <source>
        <dbReference type="ARBA" id="ARBA00022722"/>
    </source>
</evidence>
<feature type="domain" description="Integrase catalytic" evidence="8">
    <location>
        <begin position="412"/>
        <end position="535"/>
    </location>
</feature>
<dbReference type="SUPFAM" id="SSF53098">
    <property type="entry name" value="Ribonuclease H-like"/>
    <property type="match status" value="1"/>
</dbReference>
<gene>
    <name evidence="9" type="ORF">O181_011855</name>
</gene>
<dbReference type="Gene3D" id="3.30.420.10">
    <property type="entry name" value="Ribonuclease H-like superfamily/Ribonuclease H"/>
    <property type="match status" value="1"/>
</dbReference>
<dbReference type="GO" id="GO:0005634">
    <property type="term" value="C:nucleus"/>
    <property type="evidence" value="ECO:0007669"/>
    <property type="project" value="UniProtKB-ARBA"/>
</dbReference>
<keyword evidence="6" id="KW-0694">RNA-binding</keyword>
<dbReference type="Pfam" id="PF17917">
    <property type="entry name" value="RT_RNaseH"/>
    <property type="match status" value="1"/>
</dbReference>
<dbReference type="CDD" id="cd09274">
    <property type="entry name" value="RNase_HI_RT_Ty3"/>
    <property type="match status" value="1"/>
</dbReference>
<evidence type="ECO:0000256" key="6">
    <source>
        <dbReference type="ARBA" id="ARBA00022884"/>
    </source>
</evidence>
<keyword evidence="3" id="KW-0540">Nuclease</keyword>
<evidence type="ECO:0000256" key="5">
    <source>
        <dbReference type="ARBA" id="ARBA00022801"/>
    </source>
</evidence>
<dbReference type="EMBL" id="AVOT02002982">
    <property type="protein sequence ID" value="MBW0472140.1"/>
    <property type="molecule type" value="Genomic_DNA"/>
</dbReference>
<dbReference type="Gene3D" id="1.10.340.70">
    <property type="match status" value="1"/>
</dbReference>
<keyword evidence="10" id="KW-1185">Reference proteome</keyword>
<dbReference type="InterPro" id="IPR041373">
    <property type="entry name" value="RT_RNaseH"/>
</dbReference>
<keyword evidence="5" id="KW-0378">Hydrolase</keyword>
<dbReference type="InterPro" id="IPR012337">
    <property type="entry name" value="RNaseH-like_sf"/>
</dbReference>
<dbReference type="PANTHER" id="PTHR37984">
    <property type="entry name" value="PROTEIN CBG26694"/>
    <property type="match status" value="1"/>
</dbReference>
<evidence type="ECO:0000313" key="9">
    <source>
        <dbReference type="EMBL" id="MBW0472140.1"/>
    </source>
</evidence>
<dbReference type="InterPro" id="IPR043502">
    <property type="entry name" value="DNA/RNA_pol_sf"/>
</dbReference>
<dbReference type="GO" id="GO:0003964">
    <property type="term" value="F:RNA-directed DNA polymerase activity"/>
    <property type="evidence" value="ECO:0007669"/>
    <property type="project" value="UniProtKB-KW"/>
</dbReference>
<keyword evidence="1" id="KW-0808">Transferase</keyword>
<dbReference type="AlphaFoldDB" id="A0A9Q3BWQ6"/>
<dbReference type="InterPro" id="IPR041588">
    <property type="entry name" value="Integrase_H2C2"/>
</dbReference>
<dbReference type="InterPro" id="IPR001584">
    <property type="entry name" value="Integrase_cat-core"/>
</dbReference>
<evidence type="ECO:0000313" key="10">
    <source>
        <dbReference type="Proteomes" id="UP000765509"/>
    </source>
</evidence>